<comment type="caution">
    <text evidence="1">The sequence shown here is derived from an EMBL/GenBank/DDBJ whole genome shotgun (WGS) entry which is preliminary data.</text>
</comment>
<dbReference type="RefSeq" id="WP_148059452.1">
    <property type="nucleotide sequence ID" value="NZ_RKHR01000008.1"/>
</dbReference>
<sequence length="87" mass="10459">MSNTYVTIHGSEWKKEDVDEPVTWAKTKQWVKESWPSDADNWDHDHCQVCWWKLHKSDDPEHGIGYHNHENNNWLCTECHEQFVVQP</sequence>
<evidence type="ECO:0000313" key="2">
    <source>
        <dbReference type="Proteomes" id="UP000275394"/>
    </source>
</evidence>
<gene>
    <name evidence="1" type="ORF">EDC56_3663</name>
</gene>
<protein>
    <submittedName>
        <fullName evidence="1">Uncharacterized protein</fullName>
    </submittedName>
</protein>
<dbReference type="EMBL" id="RKHR01000008">
    <property type="protein sequence ID" value="ROR97994.1"/>
    <property type="molecule type" value="Genomic_DNA"/>
</dbReference>
<dbReference type="AlphaFoldDB" id="A0A3N2DEY9"/>
<reference evidence="1 2" key="1">
    <citation type="submission" date="2018-11" db="EMBL/GenBank/DDBJ databases">
        <title>Genomic Encyclopedia of Type Strains, Phase IV (KMG-IV): sequencing the most valuable type-strain genomes for metagenomic binning, comparative biology and taxonomic classification.</title>
        <authorList>
            <person name="Goeker M."/>
        </authorList>
    </citation>
    <scope>NUCLEOTIDE SEQUENCE [LARGE SCALE GENOMIC DNA]</scope>
    <source>
        <strain evidence="1 2">DSM 100316</strain>
    </source>
</reference>
<dbReference type="Proteomes" id="UP000275394">
    <property type="component" value="Unassembled WGS sequence"/>
</dbReference>
<evidence type="ECO:0000313" key="1">
    <source>
        <dbReference type="EMBL" id="ROR97994.1"/>
    </source>
</evidence>
<organism evidence="1 2">
    <name type="scientific">Sinobacterium caligoides</name>
    <dbReference type="NCBI Taxonomy" id="933926"/>
    <lineage>
        <taxon>Bacteria</taxon>
        <taxon>Pseudomonadati</taxon>
        <taxon>Pseudomonadota</taxon>
        <taxon>Gammaproteobacteria</taxon>
        <taxon>Cellvibrionales</taxon>
        <taxon>Spongiibacteraceae</taxon>
        <taxon>Sinobacterium</taxon>
    </lineage>
</organism>
<accession>A0A3N2DEY9</accession>
<proteinExistence type="predicted"/>
<name>A0A3N2DEY9_9GAMM</name>
<dbReference type="OrthoDB" id="6293797at2"/>
<keyword evidence="2" id="KW-1185">Reference proteome</keyword>